<dbReference type="EMBL" id="BLKM01000655">
    <property type="protein sequence ID" value="GFG36708.1"/>
    <property type="molecule type" value="Genomic_DNA"/>
</dbReference>
<proteinExistence type="predicted"/>
<reference evidence="2" key="1">
    <citation type="submission" date="2020-01" db="EMBL/GenBank/DDBJ databases">
        <title>Draft genome sequence of the Termite Coptotermes fromosanus.</title>
        <authorList>
            <person name="Itakura S."/>
            <person name="Yosikawa Y."/>
            <person name="Umezawa K."/>
        </authorList>
    </citation>
    <scope>NUCLEOTIDE SEQUENCE [LARGE SCALE GENOMIC DNA]</scope>
</reference>
<dbReference type="OrthoDB" id="10018316at2759"/>
<evidence type="ECO:0000313" key="1">
    <source>
        <dbReference type="EMBL" id="GFG36708.1"/>
    </source>
</evidence>
<dbReference type="InterPro" id="IPR038632">
    <property type="entry name" value="ZFYVE21_C_sf"/>
</dbReference>
<evidence type="ECO:0000313" key="2">
    <source>
        <dbReference type="Proteomes" id="UP000502823"/>
    </source>
</evidence>
<dbReference type="Gene3D" id="2.30.29.160">
    <property type="entry name" value="Zinc finger FYVE domain-containing protein 21, C-terminal"/>
    <property type="match status" value="1"/>
</dbReference>
<name>A0A6L2Q1N3_COPFO</name>
<dbReference type="InParanoid" id="A0A6L2Q1N3"/>
<sequence>MSFILQSSCCLCRYLVFEGKAANSVTSVELHQVKTLGVARDPDAGTSSVEIVYTQKGKEPCEQRVKLCSGPEPHRKLANAWIDAIQQNSANETSAWLFMHMELQLG</sequence>
<dbReference type="Proteomes" id="UP000502823">
    <property type="component" value="Unassembled WGS sequence"/>
</dbReference>
<accession>A0A6L2Q1N3</accession>
<keyword evidence="2" id="KW-1185">Reference proteome</keyword>
<gene>
    <name evidence="1" type="ORF">Cfor_09426</name>
</gene>
<dbReference type="AlphaFoldDB" id="A0A6L2Q1N3"/>
<comment type="caution">
    <text evidence="1">The sequence shown here is derived from an EMBL/GenBank/DDBJ whole genome shotgun (WGS) entry which is preliminary data.</text>
</comment>
<organism evidence="1 2">
    <name type="scientific">Coptotermes formosanus</name>
    <name type="common">Formosan subterranean termite</name>
    <dbReference type="NCBI Taxonomy" id="36987"/>
    <lineage>
        <taxon>Eukaryota</taxon>
        <taxon>Metazoa</taxon>
        <taxon>Ecdysozoa</taxon>
        <taxon>Arthropoda</taxon>
        <taxon>Hexapoda</taxon>
        <taxon>Insecta</taxon>
        <taxon>Pterygota</taxon>
        <taxon>Neoptera</taxon>
        <taxon>Polyneoptera</taxon>
        <taxon>Dictyoptera</taxon>
        <taxon>Blattodea</taxon>
        <taxon>Blattoidea</taxon>
        <taxon>Termitoidae</taxon>
        <taxon>Rhinotermitidae</taxon>
        <taxon>Coptotermes</taxon>
    </lineage>
</organism>
<protein>
    <submittedName>
        <fullName evidence="1">Uncharacterized protein</fullName>
    </submittedName>
</protein>